<dbReference type="AlphaFoldDB" id="A0A1Q3BSZ8"/>
<dbReference type="InParanoid" id="A0A1Q3BSZ8"/>
<evidence type="ECO:0000313" key="2">
    <source>
        <dbReference type="Proteomes" id="UP000187406"/>
    </source>
</evidence>
<feature type="non-terminal residue" evidence="1">
    <location>
        <position position="1"/>
    </location>
</feature>
<name>A0A1Q3BSZ8_CEPFO</name>
<evidence type="ECO:0008006" key="3">
    <source>
        <dbReference type="Google" id="ProtNLM"/>
    </source>
</evidence>
<reference evidence="2" key="1">
    <citation type="submission" date="2016-04" db="EMBL/GenBank/DDBJ databases">
        <title>Cephalotus genome sequencing.</title>
        <authorList>
            <person name="Fukushima K."/>
            <person name="Hasebe M."/>
            <person name="Fang X."/>
        </authorList>
    </citation>
    <scope>NUCLEOTIDE SEQUENCE [LARGE SCALE GENOMIC DNA]</scope>
    <source>
        <strain evidence="2">cv. St1</strain>
    </source>
</reference>
<keyword evidence="2" id="KW-1185">Reference proteome</keyword>
<dbReference type="EMBL" id="BDDD01000871">
    <property type="protein sequence ID" value="GAV71087.1"/>
    <property type="molecule type" value="Genomic_DNA"/>
</dbReference>
<protein>
    <recommendedName>
        <fullName evidence="3">UBN2_3 domain-containing protein</fullName>
    </recommendedName>
</protein>
<dbReference type="OrthoDB" id="5544992at2759"/>
<accession>A0A1Q3BSZ8</accession>
<evidence type="ECO:0000313" key="1">
    <source>
        <dbReference type="EMBL" id="GAV71087.1"/>
    </source>
</evidence>
<comment type="caution">
    <text evidence="1">The sequence shown here is derived from an EMBL/GenBank/DDBJ whole genome shotgun (WGS) entry which is preliminary data.</text>
</comment>
<gene>
    <name evidence="1" type="ORF">CFOL_v3_14581</name>
</gene>
<feature type="non-terminal residue" evidence="1">
    <location>
        <position position="62"/>
    </location>
</feature>
<proteinExistence type="predicted"/>
<dbReference type="Proteomes" id="UP000187406">
    <property type="component" value="Unassembled WGS sequence"/>
</dbReference>
<sequence length="62" mass="6818">IVLSWIMNTVSNGLFGGIVYATDALAVWRDLKESATVLVYFSKLSELWDEYASLVTLPSCGC</sequence>
<organism evidence="1 2">
    <name type="scientific">Cephalotus follicularis</name>
    <name type="common">Albany pitcher plant</name>
    <dbReference type="NCBI Taxonomy" id="3775"/>
    <lineage>
        <taxon>Eukaryota</taxon>
        <taxon>Viridiplantae</taxon>
        <taxon>Streptophyta</taxon>
        <taxon>Embryophyta</taxon>
        <taxon>Tracheophyta</taxon>
        <taxon>Spermatophyta</taxon>
        <taxon>Magnoliopsida</taxon>
        <taxon>eudicotyledons</taxon>
        <taxon>Gunneridae</taxon>
        <taxon>Pentapetalae</taxon>
        <taxon>rosids</taxon>
        <taxon>fabids</taxon>
        <taxon>Oxalidales</taxon>
        <taxon>Cephalotaceae</taxon>
        <taxon>Cephalotus</taxon>
    </lineage>
</organism>